<feature type="repeat" description="WD" evidence="1">
    <location>
        <begin position="243"/>
        <end position="275"/>
    </location>
</feature>
<dbReference type="Proteomes" id="UP000683925">
    <property type="component" value="Unassembled WGS sequence"/>
</dbReference>
<dbReference type="PANTHER" id="PTHR19920">
    <property type="entry name" value="WD40 PROTEIN CIAO1"/>
    <property type="match status" value="1"/>
</dbReference>
<dbReference type="SMART" id="SM00320">
    <property type="entry name" value="WD40"/>
    <property type="match status" value="4"/>
</dbReference>
<dbReference type="GO" id="GO:0016226">
    <property type="term" value="P:iron-sulfur cluster assembly"/>
    <property type="evidence" value="ECO:0007669"/>
    <property type="project" value="TreeGrafter"/>
</dbReference>
<dbReference type="PANTHER" id="PTHR19920:SF0">
    <property type="entry name" value="CYTOSOLIC IRON-SULFUR PROTEIN ASSEMBLY PROTEIN CIAO1-RELATED"/>
    <property type="match status" value="1"/>
</dbReference>
<dbReference type="EMBL" id="CAJJDP010000223">
    <property type="protein sequence ID" value="CAD8215264.1"/>
    <property type="molecule type" value="Genomic_DNA"/>
</dbReference>
<dbReference type="InterPro" id="IPR019775">
    <property type="entry name" value="WD40_repeat_CS"/>
</dbReference>
<feature type="repeat" description="WD" evidence="1">
    <location>
        <begin position="288"/>
        <end position="322"/>
    </location>
</feature>
<keyword evidence="1" id="KW-0853">WD repeat</keyword>
<keyword evidence="4" id="KW-1185">Reference proteome</keyword>
<gene>
    <name evidence="3" type="ORF">POCTA_138.1.T2190006</name>
</gene>
<sequence>MFQPKMIELEEQFNCSQNHNQPILMVLLDRNLKRDERLLCALCMENLEAETKIMGFKKVLQLIQEKQKNKLENTQRLIKVDEELIEQFLNEIIKLKQKIILQFDEVITNSKEWMNNLNLIGQSDSKYSFFDELDVIIDSKVQNLFNQQAIIDQIKTINNSYLNKINMEISCLKNQNLYSSCEKILINLNLIHHMKLIDNSIQEPKSCYAISFNQSGSLLISASNNDIKIWSFDKGNMNEISKISEHTNYICCLQFSKYSNSFLSAGYDQSIRCWKQINQNQWQSSLSYKEHTNCIDCLILNKSENQLATGGLDKQIKIWNISFANNQLAYLYSLEKHTNNVYSLSFNESEDTLISCGGDDQIIIWKKDNKQIWQFGYRVTQSIQEFGCRLCFINDNQFIWVTGNKVSKDCICTFEVINQNFQENLQKQVQLVQNNSQCDRNIAPIMHVKNTNLIIVKHKYNLYFIKIQNDGQLKIITWIQYESNTISGALTNDGKYLVIWDKAGQKYNIYELYIN</sequence>
<evidence type="ECO:0000256" key="1">
    <source>
        <dbReference type="PROSITE-ProRule" id="PRU00221"/>
    </source>
</evidence>
<accession>A0A8S1YSN0</accession>
<keyword evidence="2" id="KW-0175">Coiled coil</keyword>
<reference evidence="3" key="1">
    <citation type="submission" date="2021-01" db="EMBL/GenBank/DDBJ databases">
        <authorList>
            <consortium name="Genoscope - CEA"/>
            <person name="William W."/>
        </authorList>
    </citation>
    <scope>NUCLEOTIDE SEQUENCE</scope>
</reference>
<proteinExistence type="predicted"/>
<dbReference type="AlphaFoldDB" id="A0A8S1YSN0"/>
<organism evidence="3 4">
    <name type="scientific">Paramecium octaurelia</name>
    <dbReference type="NCBI Taxonomy" id="43137"/>
    <lineage>
        <taxon>Eukaryota</taxon>
        <taxon>Sar</taxon>
        <taxon>Alveolata</taxon>
        <taxon>Ciliophora</taxon>
        <taxon>Intramacronucleata</taxon>
        <taxon>Oligohymenophorea</taxon>
        <taxon>Peniculida</taxon>
        <taxon>Parameciidae</taxon>
        <taxon>Paramecium</taxon>
    </lineage>
</organism>
<dbReference type="PROSITE" id="PS50294">
    <property type="entry name" value="WD_REPEATS_REGION"/>
    <property type="match status" value="3"/>
</dbReference>
<evidence type="ECO:0000313" key="4">
    <source>
        <dbReference type="Proteomes" id="UP000683925"/>
    </source>
</evidence>
<feature type="repeat" description="WD" evidence="1">
    <location>
        <begin position="334"/>
        <end position="366"/>
    </location>
</feature>
<protein>
    <submittedName>
        <fullName evidence="3">Uncharacterized protein</fullName>
    </submittedName>
</protein>
<comment type="caution">
    <text evidence="3">The sequence shown here is derived from an EMBL/GenBank/DDBJ whole genome shotgun (WGS) entry which is preliminary data.</text>
</comment>
<name>A0A8S1YSN0_PAROT</name>
<dbReference type="PROSITE" id="PS00678">
    <property type="entry name" value="WD_REPEATS_1"/>
    <property type="match status" value="1"/>
</dbReference>
<feature type="coiled-coil region" evidence="2">
    <location>
        <begin position="71"/>
        <end position="98"/>
    </location>
</feature>
<dbReference type="Pfam" id="PF00400">
    <property type="entry name" value="WD40"/>
    <property type="match status" value="4"/>
</dbReference>
<dbReference type="PROSITE" id="PS50082">
    <property type="entry name" value="WD_REPEATS_2"/>
    <property type="match status" value="3"/>
</dbReference>
<dbReference type="GO" id="GO:0097361">
    <property type="term" value="C:cytosolic [4Fe-4S] assembly targeting complex"/>
    <property type="evidence" value="ECO:0007669"/>
    <property type="project" value="TreeGrafter"/>
</dbReference>
<dbReference type="OrthoDB" id="273771at2759"/>
<dbReference type="InterPro" id="IPR001680">
    <property type="entry name" value="WD40_rpt"/>
</dbReference>
<evidence type="ECO:0000313" key="3">
    <source>
        <dbReference type="EMBL" id="CAD8215264.1"/>
    </source>
</evidence>
<evidence type="ECO:0000256" key="2">
    <source>
        <dbReference type="SAM" id="Coils"/>
    </source>
</evidence>